<dbReference type="CDD" id="cd19757">
    <property type="entry name" value="Bbox1"/>
    <property type="match status" value="1"/>
</dbReference>
<reference evidence="4" key="1">
    <citation type="journal article" date="2017" name="Nat. Ecol. Evol.">
        <title>Genome expansion and lineage-specific genetic innovations in the forest pathogenic fungi Armillaria.</title>
        <authorList>
            <person name="Sipos G."/>
            <person name="Prasanna A.N."/>
            <person name="Walter M.C."/>
            <person name="O'Connor E."/>
            <person name="Balint B."/>
            <person name="Krizsan K."/>
            <person name="Kiss B."/>
            <person name="Hess J."/>
            <person name="Varga T."/>
            <person name="Slot J."/>
            <person name="Riley R."/>
            <person name="Boka B."/>
            <person name="Rigling D."/>
            <person name="Barry K."/>
            <person name="Lee J."/>
            <person name="Mihaltcheva S."/>
            <person name="LaButti K."/>
            <person name="Lipzen A."/>
            <person name="Waldron R."/>
            <person name="Moloney N.M."/>
            <person name="Sperisen C."/>
            <person name="Kredics L."/>
            <person name="Vagvoelgyi C."/>
            <person name="Patrignani A."/>
            <person name="Fitzpatrick D."/>
            <person name="Nagy I."/>
            <person name="Doyle S."/>
            <person name="Anderson J.B."/>
            <person name="Grigoriev I.V."/>
            <person name="Gueldener U."/>
            <person name="Muensterkoetter M."/>
            <person name="Nagy L.G."/>
        </authorList>
    </citation>
    <scope>NUCLEOTIDE SEQUENCE [LARGE SCALE GENOMIC DNA]</scope>
    <source>
        <strain evidence="4">28-4</strain>
    </source>
</reference>
<dbReference type="AlphaFoldDB" id="A0A2H3B1V4"/>
<evidence type="ECO:0000313" key="3">
    <source>
        <dbReference type="EMBL" id="PBK64845.1"/>
    </source>
</evidence>
<dbReference type="Pfam" id="PF18803">
    <property type="entry name" value="CxC2"/>
    <property type="match status" value="1"/>
</dbReference>
<gene>
    <name evidence="3" type="ORF">ARMSODRAFT_892513</name>
</gene>
<proteinExistence type="predicted"/>
<feature type="domain" description="CxC2-like cysteine cluster KDZ transposase-associated" evidence="2">
    <location>
        <begin position="154"/>
        <end position="260"/>
    </location>
</feature>
<evidence type="ECO:0000256" key="1">
    <source>
        <dbReference type="SAM" id="MobiDB-lite"/>
    </source>
</evidence>
<organism evidence="3 4">
    <name type="scientific">Armillaria solidipes</name>
    <dbReference type="NCBI Taxonomy" id="1076256"/>
    <lineage>
        <taxon>Eukaryota</taxon>
        <taxon>Fungi</taxon>
        <taxon>Dikarya</taxon>
        <taxon>Basidiomycota</taxon>
        <taxon>Agaricomycotina</taxon>
        <taxon>Agaricomycetes</taxon>
        <taxon>Agaricomycetidae</taxon>
        <taxon>Agaricales</taxon>
        <taxon>Marasmiineae</taxon>
        <taxon>Physalacriaceae</taxon>
        <taxon>Armillaria</taxon>
    </lineage>
</organism>
<dbReference type="InterPro" id="IPR040521">
    <property type="entry name" value="KDZ"/>
</dbReference>
<accession>A0A2H3B1V4</accession>
<evidence type="ECO:0000313" key="4">
    <source>
        <dbReference type="Proteomes" id="UP000218334"/>
    </source>
</evidence>
<dbReference type="Proteomes" id="UP000218334">
    <property type="component" value="Unassembled WGS sequence"/>
</dbReference>
<dbReference type="STRING" id="1076256.A0A2H3B1V4"/>
<dbReference type="InterPro" id="IPR041457">
    <property type="entry name" value="CxC2_KDZ-assoc"/>
</dbReference>
<dbReference type="Pfam" id="PF18758">
    <property type="entry name" value="KDZ"/>
    <property type="match status" value="1"/>
</dbReference>
<dbReference type="EMBL" id="KZ293449">
    <property type="protein sequence ID" value="PBK64845.1"/>
    <property type="molecule type" value="Genomic_DNA"/>
</dbReference>
<dbReference type="PANTHER" id="PTHR33096:SF1">
    <property type="entry name" value="CXC1-LIKE CYSTEINE CLUSTER ASSOCIATED WITH KDZ TRANSPOSASES DOMAIN-CONTAINING PROTEIN"/>
    <property type="match status" value="1"/>
</dbReference>
<dbReference type="PANTHER" id="PTHR33096">
    <property type="entry name" value="CXC2 DOMAIN-CONTAINING PROTEIN"/>
    <property type="match status" value="1"/>
</dbReference>
<name>A0A2H3B1V4_9AGAR</name>
<evidence type="ECO:0000259" key="2">
    <source>
        <dbReference type="Pfam" id="PF18803"/>
    </source>
</evidence>
<protein>
    <recommendedName>
        <fullName evidence="2">CxC2-like cysteine cluster KDZ transposase-associated domain-containing protein</fullName>
    </recommendedName>
</protein>
<feature type="region of interest" description="Disordered" evidence="1">
    <location>
        <begin position="1"/>
        <end position="22"/>
    </location>
</feature>
<sequence length="1010" mass="115387">MKTADHAAIPPTERAEHSERPTPLFPPGFNFVEALNLTDELLQQVQLTWKRRTIEVRSSNCVAFRLLISVCQDEPLHRWIREIDGYLEEFLRHEERTGVEICDSCDTEQPAVFRCCSCFSGRSLCSECMINDHQDAPFHRIEEWNGAFYTCTTLQDIGLKVQLGHPSGEKCPYPRVSGRQVVVIDVEGIHKVNVWFCGCHQTTPLYVQMLHARWFPATVELPRTAVTFAALRHFQMMTFMSKVSGYEYYHSLARLSDNTGVTILPDLYQVFLRVVREWRHIRMLKRHGRGNDISGSAGTKVGDCVVHCLACPRPGINLSESRQSEDAWLDRLFISADANFRLKRFNVSSDRRDPHLNKGYSYFIDNDLVQTHMDKFKEKIPEEKNTCNDHDAIKLATMRGGKGMSVSGVRAVVCSRHECRRGSSVINLSKGEQQVRMDLPILLSLKSEAPKDVVISYDIGCQWGKNLWKRIDVYGSDLTPPQLATDIIILVPKFHLPAHILECQEEFSFSFEPFVGETDGKAPECTWAVSNPVASSTKEMGPGSRQDTLDDLWSNHNWWKNIGLHEIKDAVPCREENRVTFALLCETVVLSADDGKARLQEWTEWVERWEKRRRSDDKVKNPYVPTVKPLTMASVRLRLAEEGSDAEWGASTGTLISANKMIADGLLAEQAQLDLQRETKALGPHSTDIQHIKILIKTSRLRREIDSWKEVQQVYMPATRSIQDEQDRTAGGECVVAWNIELLLPSALLTDHKIVCDKRLLHYEWELRCAQASEALGVVRRKIILETYVINHKGVYGHGQKIGTASNQLLAHCRVDKAWSMATYNRVCEALRWLAGPLEMRDWQSTYRVLRVEDARDASSKETSGESTAPQLSWIWLTPGALDSNTPEGLQDALRIEWCKLRARMQRWDEECRLLHEEMQRVLRSHEYNIGLWRNRSQHAIPGAANGARAYALRQASIRQWMKTYCERIWSSVKEWLQIGNVDDDESNDAEVPAMESHSHVTMVLGNGWE</sequence>
<keyword evidence="4" id="KW-1185">Reference proteome</keyword>